<feature type="compositionally biased region" description="Polar residues" evidence="1">
    <location>
        <begin position="223"/>
        <end position="235"/>
    </location>
</feature>
<dbReference type="Proteomes" id="UP001182556">
    <property type="component" value="Unassembled WGS sequence"/>
</dbReference>
<feature type="region of interest" description="Disordered" evidence="1">
    <location>
        <begin position="144"/>
        <end position="169"/>
    </location>
</feature>
<evidence type="ECO:0000256" key="1">
    <source>
        <dbReference type="SAM" id="MobiDB-lite"/>
    </source>
</evidence>
<comment type="caution">
    <text evidence="2">The sequence shown here is derived from an EMBL/GenBank/DDBJ whole genome shotgun (WGS) entry which is preliminary data.</text>
</comment>
<feature type="compositionally biased region" description="Polar residues" evidence="1">
    <location>
        <begin position="243"/>
        <end position="257"/>
    </location>
</feature>
<sequence length="365" mass="39781">MTDYDPLSDIWLEKSEGDDTGSSCRSASSADDGDKLSPTGKEGVIVGSAWSDKSLGKDGTQLPPLWDPSPQKRRRPPPLQLDTPQIPQGRKSPTQSRFVAVSGPHSALDPAFHNSSSVKALAAPSYPSSEVSLDDFRWSPSLGRPWSSGRGGGMTVEKKSPNSSFVSDEEVQACISDLEEAARHWILGSIDQTGLRQEIARIEGSYPRLFRGTPWDSEAFESSPRSVYSGSTCNQGHEPGSAPSRSTATQGMESSVLWQPLGSYPLPSTTEKKERPGPPEPHLPSIPEEPEPPSGPSSPKSGRARTPLEDELTDIEIDDVSDTDPGQNPPRFRTLSQENDHQRWTGGRRRKRWKRLRGGGGHPRE</sequence>
<proteinExistence type="predicted"/>
<name>A0AAD9FUZ5_PAPLA</name>
<protein>
    <submittedName>
        <fullName evidence="2">Uncharacterized protein</fullName>
    </submittedName>
</protein>
<gene>
    <name evidence="2" type="ORF">DB88DRAFT_544857</name>
</gene>
<evidence type="ECO:0000313" key="2">
    <source>
        <dbReference type="EMBL" id="KAK1926717.1"/>
    </source>
</evidence>
<organism evidence="2 3">
    <name type="scientific">Papiliotrema laurentii</name>
    <name type="common">Cryptococcus laurentii</name>
    <dbReference type="NCBI Taxonomy" id="5418"/>
    <lineage>
        <taxon>Eukaryota</taxon>
        <taxon>Fungi</taxon>
        <taxon>Dikarya</taxon>
        <taxon>Basidiomycota</taxon>
        <taxon>Agaricomycotina</taxon>
        <taxon>Tremellomycetes</taxon>
        <taxon>Tremellales</taxon>
        <taxon>Rhynchogastremaceae</taxon>
        <taxon>Papiliotrema</taxon>
    </lineage>
</organism>
<feature type="region of interest" description="Disordered" evidence="1">
    <location>
        <begin position="1"/>
        <end position="124"/>
    </location>
</feature>
<evidence type="ECO:0000313" key="3">
    <source>
        <dbReference type="Proteomes" id="UP001182556"/>
    </source>
</evidence>
<reference evidence="2" key="1">
    <citation type="submission" date="2023-02" db="EMBL/GenBank/DDBJ databases">
        <title>Identification and recombinant expression of a fungal hydrolase from Papiliotrema laurentii that hydrolyzes apple cutin and clears colloidal polyester polyurethane.</title>
        <authorList>
            <consortium name="DOE Joint Genome Institute"/>
            <person name="Roman V.A."/>
            <person name="Bojanowski C."/>
            <person name="Crable B.R."/>
            <person name="Wagner D.N."/>
            <person name="Hung C.S."/>
            <person name="Nadeau L.J."/>
            <person name="Schratz L."/>
            <person name="Haridas S."/>
            <person name="Pangilinan J."/>
            <person name="Lipzen A."/>
            <person name="Na H."/>
            <person name="Yan M."/>
            <person name="Ng V."/>
            <person name="Grigoriev I.V."/>
            <person name="Spatafora J.W."/>
            <person name="Barlow D."/>
            <person name="Biffinger J."/>
            <person name="Kelley-Loughnane N."/>
            <person name="Varaljay V.A."/>
            <person name="Crookes-Goodson W.J."/>
        </authorList>
    </citation>
    <scope>NUCLEOTIDE SEQUENCE</scope>
    <source>
        <strain evidence="2">5307AH</strain>
    </source>
</reference>
<feature type="compositionally biased region" description="Basic residues" evidence="1">
    <location>
        <begin position="346"/>
        <end position="357"/>
    </location>
</feature>
<dbReference type="EMBL" id="JAODAN010000002">
    <property type="protein sequence ID" value="KAK1926717.1"/>
    <property type="molecule type" value="Genomic_DNA"/>
</dbReference>
<feature type="compositionally biased region" description="Polar residues" evidence="1">
    <location>
        <begin position="20"/>
        <end position="29"/>
    </location>
</feature>
<feature type="compositionally biased region" description="Acidic residues" evidence="1">
    <location>
        <begin position="309"/>
        <end position="322"/>
    </location>
</feature>
<feature type="region of interest" description="Disordered" evidence="1">
    <location>
        <begin position="206"/>
        <end position="365"/>
    </location>
</feature>
<keyword evidence="3" id="KW-1185">Reference proteome</keyword>
<dbReference type="AlphaFoldDB" id="A0AAD9FUZ5"/>
<feature type="compositionally biased region" description="Polar residues" evidence="1">
    <location>
        <begin position="82"/>
        <end position="97"/>
    </location>
</feature>
<accession>A0AAD9FUZ5</accession>